<proteinExistence type="predicted"/>
<organism evidence="1 2">
    <name type="scientific">Streblomastix strix</name>
    <dbReference type="NCBI Taxonomy" id="222440"/>
    <lineage>
        <taxon>Eukaryota</taxon>
        <taxon>Metamonada</taxon>
        <taxon>Preaxostyla</taxon>
        <taxon>Oxymonadida</taxon>
        <taxon>Streblomastigidae</taxon>
        <taxon>Streblomastix</taxon>
    </lineage>
</organism>
<gene>
    <name evidence="1" type="ORF">EZS28_047542</name>
</gene>
<evidence type="ECO:0000313" key="1">
    <source>
        <dbReference type="EMBL" id="KAA6356931.1"/>
    </source>
</evidence>
<sequence length="26" mass="2901">PGGQLGSYHGYRQDYIGVDVHWIPAD</sequence>
<accession>A0A5J4TH80</accession>
<evidence type="ECO:0000313" key="2">
    <source>
        <dbReference type="Proteomes" id="UP000324800"/>
    </source>
</evidence>
<dbReference type="AlphaFoldDB" id="A0A5J4TH80"/>
<feature type="non-terminal residue" evidence="1">
    <location>
        <position position="1"/>
    </location>
</feature>
<name>A0A5J4TH80_9EUKA</name>
<comment type="caution">
    <text evidence="1">The sequence shown here is derived from an EMBL/GenBank/DDBJ whole genome shotgun (WGS) entry which is preliminary data.</text>
</comment>
<reference evidence="1 2" key="1">
    <citation type="submission" date="2019-03" db="EMBL/GenBank/DDBJ databases">
        <title>Single cell metagenomics reveals metabolic interactions within the superorganism composed of flagellate Streblomastix strix and complex community of Bacteroidetes bacteria on its surface.</title>
        <authorList>
            <person name="Treitli S.C."/>
            <person name="Kolisko M."/>
            <person name="Husnik F."/>
            <person name="Keeling P."/>
            <person name="Hampl V."/>
        </authorList>
    </citation>
    <scope>NUCLEOTIDE SEQUENCE [LARGE SCALE GENOMIC DNA]</scope>
    <source>
        <strain evidence="1">ST1C</strain>
    </source>
</reference>
<dbReference type="Proteomes" id="UP000324800">
    <property type="component" value="Unassembled WGS sequence"/>
</dbReference>
<dbReference type="EMBL" id="SNRW01032183">
    <property type="protein sequence ID" value="KAA6356931.1"/>
    <property type="molecule type" value="Genomic_DNA"/>
</dbReference>
<protein>
    <submittedName>
        <fullName evidence="1">Uncharacterized protein</fullName>
    </submittedName>
</protein>